<dbReference type="Proteomes" id="UP000440004">
    <property type="component" value="Unassembled WGS sequence"/>
</dbReference>
<evidence type="ECO:0000256" key="1">
    <source>
        <dbReference type="SAM" id="SignalP"/>
    </source>
</evidence>
<evidence type="ECO:0000313" key="2">
    <source>
        <dbReference type="EMBL" id="MPW26153.1"/>
    </source>
</evidence>
<dbReference type="AlphaFoldDB" id="A0A6A7KAT4"/>
<protein>
    <submittedName>
        <fullName evidence="2">TAXI family TRAP transporter solute-binding subunit</fullName>
    </submittedName>
</protein>
<organism evidence="2 3">
    <name type="scientific">Alkalibaculum sporogenes</name>
    <dbReference type="NCBI Taxonomy" id="2655001"/>
    <lineage>
        <taxon>Bacteria</taxon>
        <taxon>Bacillati</taxon>
        <taxon>Bacillota</taxon>
        <taxon>Clostridia</taxon>
        <taxon>Eubacteriales</taxon>
        <taxon>Eubacteriaceae</taxon>
        <taxon>Alkalibaculum</taxon>
    </lineage>
</organism>
<dbReference type="InterPro" id="IPR011852">
    <property type="entry name" value="TRAP_TAXI"/>
</dbReference>
<proteinExistence type="predicted"/>
<dbReference type="PANTHER" id="PTHR42941:SF1">
    <property type="entry name" value="SLL1037 PROTEIN"/>
    <property type="match status" value="1"/>
</dbReference>
<keyword evidence="1" id="KW-0732">Signal</keyword>
<dbReference type="EMBL" id="WHNX01000014">
    <property type="protein sequence ID" value="MPW26153.1"/>
    <property type="molecule type" value="Genomic_DNA"/>
</dbReference>
<name>A0A6A7KAT4_9FIRM</name>
<dbReference type="Pfam" id="PF16868">
    <property type="entry name" value="NMT1_3"/>
    <property type="match status" value="1"/>
</dbReference>
<feature type="signal peptide" evidence="1">
    <location>
        <begin position="1"/>
        <end position="20"/>
    </location>
</feature>
<dbReference type="Gene3D" id="3.40.190.10">
    <property type="entry name" value="Periplasmic binding protein-like II"/>
    <property type="match status" value="2"/>
</dbReference>
<dbReference type="PANTHER" id="PTHR42941">
    <property type="entry name" value="SLL1037 PROTEIN"/>
    <property type="match status" value="1"/>
</dbReference>
<keyword evidence="3" id="KW-1185">Reference proteome</keyword>
<gene>
    <name evidence="2" type="ORF">GC105_10165</name>
</gene>
<dbReference type="PROSITE" id="PS51257">
    <property type="entry name" value="PROKAR_LIPOPROTEIN"/>
    <property type="match status" value="1"/>
</dbReference>
<dbReference type="NCBIfam" id="TIGR02122">
    <property type="entry name" value="TRAP_TAXI"/>
    <property type="match status" value="1"/>
</dbReference>
<evidence type="ECO:0000313" key="3">
    <source>
        <dbReference type="Proteomes" id="UP000440004"/>
    </source>
</evidence>
<accession>A0A6A7KAT4</accession>
<dbReference type="SUPFAM" id="SSF53850">
    <property type="entry name" value="Periplasmic binding protein-like II"/>
    <property type="match status" value="1"/>
</dbReference>
<comment type="caution">
    <text evidence="2">The sequence shown here is derived from an EMBL/GenBank/DDBJ whole genome shotgun (WGS) entry which is preliminary data.</text>
</comment>
<sequence>MLKKYNIFLVILLLSLFVFTSCSNDGKANEVNSNEVPRVRILTGPSGLTVHTLGSTLSEFVKDSLLITVEPGSTNGNVMTVNSKEAEFGISMTTSVVNGFHGTHFYEDKEKLENIRVIATLWHHYILPITNDEELKHINQLNGTEFTAGPPGGDAEPLAKLLLSYVDLTEEDYTITPYNFSEAAEALKNRQIDLMFAGSPMPNSIHEDLGKSIGGRYINIGKENAEKLVEDYDGLYLVELEEGASGVTLDKPYYTASYRAVLITHKDVSDEDVYVMTKGIYDNFERLGNALGNMRTFPIEDLMSEVGDVPYHNGALQYYQEVGLVKY</sequence>
<feature type="chain" id="PRO_5039102562" evidence="1">
    <location>
        <begin position="21"/>
        <end position="327"/>
    </location>
</feature>
<reference evidence="2 3" key="1">
    <citation type="submission" date="2019-10" db="EMBL/GenBank/DDBJ databases">
        <title>Alkalibaculum tamaniensis sp.nov., a new alkaliphilic acetogen, isolated on methoxylated aromatics from a mud volcano.</title>
        <authorList>
            <person name="Khomyakova M.A."/>
            <person name="Merkel A.Y."/>
            <person name="Bonch-Osmolovskaya E.A."/>
            <person name="Slobodkin A.I."/>
        </authorList>
    </citation>
    <scope>NUCLEOTIDE SEQUENCE [LARGE SCALE GENOMIC DNA]</scope>
    <source>
        <strain evidence="2 3">M08DMB</strain>
    </source>
</reference>